<dbReference type="InterPro" id="IPR036052">
    <property type="entry name" value="TrpB-like_PALP_sf"/>
</dbReference>
<sequence length="407" mass="44080">MGYLKGLKCRERDCGRSYPISPLHICEYCFGKIEVEYDYDAIGQALSREVIQRRPENMWRYAELLPLDGEPTVGLDVGFTPLIRAENLQRALGHNEVYVKNDAVNCPTLSFKDRVVAVALSKAKEFGFDTVACATTGNLGNSLAAQATRSGLRCFIFMPANLEQGKVVGTSVYGVNIVGITGNYDNVNRLCTEIAGQYEWAFVNINIRPFYAEGSKTFGFEIIEQLGWRAPKHVVVPMAGGSLITKVHKAIREFTKLGLIDQADTTIHGAQATGCNPISAAVKAGESLFTPVQPDTIAHSIAIGNPADGYYAIETMRDTGGWAEDATDEEIVDGIKLLAETEGIFTETAGGVTVAVARKLIDQGRIPPDESMVISITGNGLKTQEAVLGHLREGAVIEAKLAEFDAL</sequence>
<dbReference type="InterPro" id="IPR001926">
    <property type="entry name" value="TrpB-like_PALP"/>
</dbReference>
<evidence type="ECO:0000256" key="2">
    <source>
        <dbReference type="ARBA" id="ARBA00005517"/>
    </source>
</evidence>
<dbReference type="GO" id="GO:0006567">
    <property type="term" value="P:L-threonine catabolic process"/>
    <property type="evidence" value="ECO:0007669"/>
    <property type="project" value="TreeGrafter"/>
</dbReference>
<dbReference type="EMBL" id="LAZR01033939">
    <property type="protein sequence ID" value="KKL46685.1"/>
    <property type="molecule type" value="Genomic_DNA"/>
</dbReference>
<dbReference type="AlphaFoldDB" id="A0A0F9EP29"/>
<proteinExistence type="inferred from homology"/>
<name>A0A0F9EP29_9ZZZZ</name>
<comment type="similarity">
    <text evidence="2">Belongs to the threonine synthase family.</text>
</comment>
<dbReference type="GO" id="GO:0009097">
    <property type="term" value="P:isoleucine biosynthetic process"/>
    <property type="evidence" value="ECO:0007669"/>
    <property type="project" value="TreeGrafter"/>
</dbReference>
<dbReference type="NCBIfam" id="TIGR00260">
    <property type="entry name" value="thrC"/>
    <property type="match status" value="1"/>
</dbReference>
<dbReference type="PANTHER" id="PTHR48078">
    <property type="entry name" value="THREONINE DEHYDRATASE, MITOCHONDRIAL-RELATED"/>
    <property type="match status" value="1"/>
</dbReference>
<dbReference type="Gene3D" id="3.40.50.1100">
    <property type="match status" value="2"/>
</dbReference>
<evidence type="ECO:0000256" key="1">
    <source>
        <dbReference type="ARBA" id="ARBA00001933"/>
    </source>
</evidence>
<dbReference type="GO" id="GO:0004794">
    <property type="term" value="F:threonine deaminase activity"/>
    <property type="evidence" value="ECO:0007669"/>
    <property type="project" value="TreeGrafter"/>
</dbReference>
<organism evidence="6">
    <name type="scientific">marine sediment metagenome</name>
    <dbReference type="NCBI Taxonomy" id="412755"/>
    <lineage>
        <taxon>unclassified sequences</taxon>
        <taxon>metagenomes</taxon>
        <taxon>ecological metagenomes</taxon>
    </lineage>
</organism>
<accession>A0A0F9EP29</accession>
<evidence type="ECO:0000256" key="3">
    <source>
        <dbReference type="ARBA" id="ARBA00022898"/>
    </source>
</evidence>
<feature type="non-terminal residue" evidence="6">
    <location>
        <position position="407"/>
    </location>
</feature>
<dbReference type="InterPro" id="IPR004450">
    <property type="entry name" value="Thr_synthase-like"/>
</dbReference>
<evidence type="ECO:0000259" key="5">
    <source>
        <dbReference type="Pfam" id="PF00291"/>
    </source>
</evidence>
<evidence type="ECO:0000313" key="6">
    <source>
        <dbReference type="EMBL" id="KKL46685.1"/>
    </source>
</evidence>
<gene>
    <name evidence="6" type="ORF">LCGC14_2343080</name>
</gene>
<comment type="cofactor">
    <cofactor evidence="1">
        <name>pyridoxal 5'-phosphate</name>
        <dbReference type="ChEBI" id="CHEBI:597326"/>
    </cofactor>
</comment>
<evidence type="ECO:0000256" key="4">
    <source>
        <dbReference type="ARBA" id="ARBA00023239"/>
    </source>
</evidence>
<reference evidence="6" key="1">
    <citation type="journal article" date="2015" name="Nature">
        <title>Complex archaea that bridge the gap between prokaryotes and eukaryotes.</title>
        <authorList>
            <person name="Spang A."/>
            <person name="Saw J.H."/>
            <person name="Jorgensen S.L."/>
            <person name="Zaremba-Niedzwiedzka K."/>
            <person name="Martijn J."/>
            <person name="Lind A.E."/>
            <person name="van Eijk R."/>
            <person name="Schleper C."/>
            <person name="Guy L."/>
            <person name="Ettema T.J."/>
        </authorList>
    </citation>
    <scope>NUCLEOTIDE SEQUENCE</scope>
</reference>
<keyword evidence="3" id="KW-0663">Pyridoxal phosphate</keyword>
<dbReference type="InterPro" id="IPR050147">
    <property type="entry name" value="Ser/Thr_Dehydratase"/>
</dbReference>
<comment type="caution">
    <text evidence="6">The sequence shown here is derived from an EMBL/GenBank/DDBJ whole genome shotgun (WGS) entry which is preliminary data.</text>
</comment>
<dbReference type="SUPFAM" id="SSF53686">
    <property type="entry name" value="Tryptophan synthase beta subunit-like PLP-dependent enzymes"/>
    <property type="match status" value="1"/>
</dbReference>
<dbReference type="GO" id="GO:0006565">
    <property type="term" value="P:L-serine catabolic process"/>
    <property type="evidence" value="ECO:0007669"/>
    <property type="project" value="TreeGrafter"/>
</dbReference>
<keyword evidence="4" id="KW-0456">Lyase</keyword>
<dbReference type="PANTHER" id="PTHR48078:SF6">
    <property type="entry name" value="L-THREONINE DEHYDRATASE CATABOLIC TDCB"/>
    <property type="match status" value="1"/>
</dbReference>
<protein>
    <recommendedName>
        <fullName evidence="5">Tryptophan synthase beta chain-like PALP domain-containing protein</fullName>
    </recommendedName>
</protein>
<feature type="domain" description="Tryptophan synthase beta chain-like PALP" evidence="5">
    <location>
        <begin position="76"/>
        <end position="378"/>
    </location>
</feature>
<dbReference type="CDD" id="cd01563">
    <property type="entry name" value="Thr-synth_1"/>
    <property type="match status" value="1"/>
</dbReference>
<dbReference type="GO" id="GO:0003941">
    <property type="term" value="F:L-serine ammonia-lyase activity"/>
    <property type="evidence" value="ECO:0007669"/>
    <property type="project" value="TreeGrafter"/>
</dbReference>
<dbReference type="Pfam" id="PF00291">
    <property type="entry name" value="PALP"/>
    <property type="match status" value="1"/>
</dbReference>